<feature type="domain" description="N-acetyltransferase" evidence="2">
    <location>
        <begin position="57"/>
        <end position="202"/>
    </location>
</feature>
<dbReference type="eggNOG" id="COG1670">
    <property type="taxonomic scope" value="Bacteria"/>
</dbReference>
<dbReference type="SUPFAM" id="SSF55729">
    <property type="entry name" value="Acyl-CoA N-acyltransferases (Nat)"/>
    <property type="match status" value="1"/>
</dbReference>
<name>A0A081BB10_9HYPH</name>
<dbReference type="STRING" id="1333998.M2A_1727"/>
<protein>
    <submittedName>
        <fullName evidence="3">Conserved protein</fullName>
    </submittedName>
</protein>
<comment type="caution">
    <text evidence="3">The sequence shown here is derived from an EMBL/GenBank/DDBJ whole genome shotgun (WGS) entry which is preliminary data.</text>
</comment>
<dbReference type="PANTHER" id="PTHR43610">
    <property type="entry name" value="BLL6696 PROTEIN"/>
    <property type="match status" value="1"/>
</dbReference>
<dbReference type="GO" id="GO:0016747">
    <property type="term" value="F:acyltransferase activity, transferring groups other than amino-acyl groups"/>
    <property type="evidence" value="ECO:0007669"/>
    <property type="project" value="InterPro"/>
</dbReference>
<reference evidence="3 4" key="1">
    <citation type="submission" date="2014-07" db="EMBL/GenBank/DDBJ databases">
        <title>Tepidicaulis marinum gen. nov., sp. nov., a novel marine bacterium denitrifying nitrate to nitrous oxide strictly under microaerobic conditions.</title>
        <authorList>
            <person name="Takeuchi M."/>
            <person name="Yamagishi T."/>
            <person name="Kamagata Y."/>
            <person name="Oshima K."/>
            <person name="Hattori M."/>
            <person name="Katayama T."/>
            <person name="Hanada S."/>
            <person name="Tamaki H."/>
            <person name="Marumo K."/>
            <person name="Maeda H."/>
            <person name="Nedachi M."/>
            <person name="Iwasaki W."/>
            <person name="Suwa Y."/>
            <person name="Sakata S."/>
        </authorList>
    </citation>
    <scope>NUCLEOTIDE SEQUENCE [LARGE SCALE GENOMIC DNA]</scope>
    <source>
        <strain evidence="3 4">MA2</strain>
    </source>
</reference>
<dbReference type="InterPro" id="IPR000182">
    <property type="entry name" value="GNAT_dom"/>
</dbReference>
<evidence type="ECO:0000313" key="3">
    <source>
        <dbReference type="EMBL" id="GAK45228.1"/>
    </source>
</evidence>
<organism evidence="3 4">
    <name type="scientific">Tepidicaulis marinus</name>
    <dbReference type="NCBI Taxonomy" id="1333998"/>
    <lineage>
        <taxon>Bacteria</taxon>
        <taxon>Pseudomonadati</taxon>
        <taxon>Pseudomonadota</taxon>
        <taxon>Alphaproteobacteria</taxon>
        <taxon>Hyphomicrobiales</taxon>
        <taxon>Parvibaculaceae</taxon>
        <taxon>Tepidicaulis</taxon>
    </lineage>
</organism>
<dbReference type="PANTHER" id="PTHR43610:SF1">
    <property type="entry name" value="N-ACETYLTRANSFERASE DOMAIN-CONTAINING PROTEIN"/>
    <property type="match status" value="1"/>
</dbReference>
<evidence type="ECO:0000259" key="2">
    <source>
        <dbReference type="PROSITE" id="PS51186"/>
    </source>
</evidence>
<dbReference type="PROSITE" id="PS51186">
    <property type="entry name" value="GNAT"/>
    <property type="match status" value="1"/>
</dbReference>
<evidence type="ECO:0000313" key="4">
    <source>
        <dbReference type="Proteomes" id="UP000028702"/>
    </source>
</evidence>
<dbReference type="InterPro" id="IPR016181">
    <property type="entry name" value="Acyl_CoA_acyltransferase"/>
</dbReference>
<dbReference type="Pfam" id="PF13302">
    <property type="entry name" value="Acetyltransf_3"/>
    <property type="match status" value="1"/>
</dbReference>
<sequence length="248" mass="27005">MTDLSDPSGPPETRLGAPLPPLESQDWRACLLTLGPVRLEPLSPAHREGLRAAGSEARIWRWMPIAARGARFDAWFDWSLGEAEAGRESVWAIRLAGSQGPGGAGEEGPLAGSTRYLNISSRDRRAEIGHTWYHPSHWGGAVNPAAKYLLLAHGFERLGLTRMELKTDALNTRSQAAIAKLGAVREGVLRHHMHLPVRDEAGHETGQMRLRDTVMFGFTRADWERARGGLEARLKALGIAAGQSSDAG</sequence>
<accession>A0A081BB10</accession>
<keyword evidence="4" id="KW-1185">Reference proteome</keyword>
<dbReference type="Gene3D" id="3.40.630.30">
    <property type="match status" value="1"/>
</dbReference>
<dbReference type="Proteomes" id="UP000028702">
    <property type="component" value="Unassembled WGS sequence"/>
</dbReference>
<gene>
    <name evidence="3" type="ORF">M2A_1727</name>
</gene>
<dbReference type="EMBL" id="BBIO01000007">
    <property type="protein sequence ID" value="GAK45228.1"/>
    <property type="molecule type" value="Genomic_DNA"/>
</dbReference>
<feature type="region of interest" description="Disordered" evidence="1">
    <location>
        <begin position="1"/>
        <end position="21"/>
    </location>
</feature>
<evidence type="ECO:0000256" key="1">
    <source>
        <dbReference type="SAM" id="MobiDB-lite"/>
    </source>
</evidence>
<proteinExistence type="predicted"/>
<dbReference type="AlphaFoldDB" id="A0A081BB10"/>
<dbReference type="RefSeq" id="WP_052379333.1">
    <property type="nucleotide sequence ID" value="NZ_BBIO01000007.1"/>
</dbReference>